<gene>
    <name evidence="2" type="ORF">AB0887_36115</name>
</gene>
<reference evidence="2 3" key="1">
    <citation type="submission" date="2024-06" db="EMBL/GenBank/DDBJ databases">
        <title>The Natural Products Discovery Center: Release of the First 8490 Sequenced Strains for Exploring Actinobacteria Biosynthetic Diversity.</title>
        <authorList>
            <person name="Kalkreuter E."/>
            <person name="Kautsar S.A."/>
            <person name="Yang D."/>
            <person name="Bader C.D."/>
            <person name="Teijaro C.N."/>
            <person name="Fluegel L."/>
            <person name="Davis C.M."/>
            <person name="Simpson J.R."/>
            <person name="Lauterbach L."/>
            <person name="Steele A.D."/>
            <person name="Gui C."/>
            <person name="Meng S."/>
            <person name="Li G."/>
            <person name="Viehrig K."/>
            <person name="Ye F."/>
            <person name="Su P."/>
            <person name="Kiefer A.F."/>
            <person name="Nichols A."/>
            <person name="Cepeda A.J."/>
            <person name="Yan W."/>
            <person name="Fan B."/>
            <person name="Jiang Y."/>
            <person name="Adhikari A."/>
            <person name="Zheng C.-J."/>
            <person name="Schuster L."/>
            <person name="Cowan T.M."/>
            <person name="Smanski M.J."/>
            <person name="Chevrette M.G."/>
            <person name="De Carvalho L.P.S."/>
            <person name="Shen B."/>
        </authorList>
    </citation>
    <scope>NUCLEOTIDE SEQUENCE [LARGE SCALE GENOMIC DNA]</scope>
    <source>
        <strain evidence="2 3">NPDC047833</strain>
    </source>
</reference>
<dbReference type="Proteomes" id="UP001553843">
    <property type="component" value="Unassembled WGS sequence"/>
</dbReference>
<feature type="transmembrane region" description="Helical" evidence="1">
    <location>
        <begin position="151"/>
        <end position="173"/>
    </location>
</feature>
<feature type="transmembrane region" description="Helical" evidence="1">
    <location>
        <begin position="93"/>
        <end position="114"/>
    </location>
</feature>
<keyword evidence="1" id="KW-0472">Membrane</keyword>
<feature type="transmembrane region" description="Helical" evidence="1">
    <location>
        <begin position="126"/>
        <end position="145"/>
    </location>
</feature>
<feature type="transmembrane region" description="Helical" evidence="1">
    <location>
        <begin position="295"/>
        <end position="312"/>
    </location>
</feature>
<sequence length="501" mass="53814">MRVATKGVIRTPPRALVPHACALLCVALLLLVIVRLPWAGDLGIHAATIERLRHDPLHPGNPLVDADTPSPYYSPWTLLLGCLAKATGLGTFVVLRVAALAGMALLVTGVGHFVRTFSTRRGVMPLAVLCLLLLWGPGLFNWSGFLGLNSLALTVSYPSTFALGLSFHFWALLRKALRSAAGWRVFLGLGALWAVILLSHQFTGVVASFGALAMVLGARPWPGRAVLLRVAGGVVLGFAVLTAWPYYSFFDLLGAGGGLEEIHRSLYRNLLPHFGLALLGVAALVVRWRRDHRDPLVIFFALGAAMFAAGGLTGHYSWGRVLPAALIPAQVAAALEVFEAGALRRAFTALLGAALLLGAWTQAGTVGYVVPRGALPGPVAAKYRPPWTGYHWLTSSRVRVRYGDVVMAKTFPARQIPAYGPYTVAPGYPDFFLPDEGERVAAVRQYFAPGTARAERLDILRRYGVRWVVAYPGDGGLRAGDPALRRTSVGPRGQVLYEVVG</sequence>
<feature type="transmembrane region" description="Helical" evidence="1">
    <location>
        <begin position="270"/>
        <end position="288"/>
    </location>
</feature>
<feature type="transmembrane region" description="Helical" evidence="1">
    <location>
        <begin position="20"/>
        <end position="38"/>
    </location>
</feature>
<accession>A0ABV3M6N4</accession>
<evidence type="ECO:0008006" key="4">
    <source>
        <dbReference type="Google" id="ProtNLM"/>
    </source>
</evidence>
<evidence type="ECO:0000313" key="3">
    <source>
        <dbReference type="Proteomes" id="UP001553843"/>
    </source>
</evidence>
<protein>
    <recommendedName>
        <fullName evidence="4">Integral membrane protein</fullName>
    </recommendedName>
</protein>
<proteinExistence type="predicted"/>
<evidence type="ECO:0000313" key="2">
    <source>
        <dbReference type="EMBL" id="MEW2367351.1"/>
    </source>
</evidence>
<organism evidence="2 3">
    <name type="scientific">Streptomyces huasconensis</name>
    <dbReference type="NCBI Taxonomy" id="1854574"/>
    <lineage>
        <taxon>Bacteria</taxon>
        <taxon>Bacillati</taxon>
        <taxon>Actinomycetota</taxon>
        <taxon>Actinomycetes</taxon>
        <taxon>Kitasatosporales</taxon>
        <taxon>Streptomycetaceae</taxon>
        <taxon>Streptomyces</taxon>
    </lineage>
</organism>
<dbReference type="EMBL" id="JBEYRS010000024">
    <property type="protein sequence ID" value="MEW2367351.1"/>
    <property type="molecule type" value="Genomic_DNA"/>
</dbReference>
<feature type="transmembrane region" description="Helical" evidence="1">
    <location>
        <begin position="202"/>
        <end position="219"/>
    </location>
</feature>
<name>A0ABV3M6N4_9ACTN</name>
<dbReference type="RefSeq" id="WP_359782220.1">
    <property type="nucleotide sequence ID" value="NZ_JBEYRR010000011.1"/>
</dbReference>
<feature type="transmembrane region" description="Helical" evidence="1">
    <location>
        <begin position="226"/>
        <end position="250"/>
    </location>
</feature>
<feature type="transmembrane region" description="Helical" evidence="1">
    <location>
        <begin position="180"/>
        <end position="196"/>
    </location>
</feature>
<keyword evidence="1" id="KW-1133">Transmembrane helix</keyword>
<keyword evidence="3" id="KW-1185">Reference proteome</keyword>
<keyword evidence="1" id="KW-0812">Transmembrane</keyword>
<comment type="caution">
    <text evidence="2">The sequence shown here is derived from an EMBL/GenBank/DDBJ whole genome shotgun (WGS) entry which is preliminary data.</text>
</comment>
<evidence type="ECO:0000256" key="1">
    <source>
        <dbReference type="SAM" id="Phobius"/>
    </source>
</evidence>